<comment type="caution">
    <text evidence="3">The sequence shown here is derived from an EMBL/GenBank/DDBJ whole genome shotgun (WGS) entry which is preliminary data.</text>
</comment>
<dbReference type="EMBL" id="JADFTS010000008">
    <property type="protein sequence ID" value="KAF9593472.1"/>
    <property type="molecule type" value="Genomic_DNA"/>
</dbReference>
<dbReference type="PANTHER" id="PTHR46344">
    <property type="entry name" value="OS02G0202900 PROTEIN"/>
    <property type="match status" value="1"/>
</dbReference>
<keyword evidence="4" id="KW-1185">Reference proteome</keyword>
<sequence>MGGILSKTGTGEYNKILQSASYKRQRMSCIPDEDNPRLIPNLLDDISIQILGRLPRIYYLNVKLVTRSWKRNWLGRRDPLDRLPYCGCAITVVDGCLYVLGGFSRASAVKCVWCFNPILNMWSEVESMSIVPSMSFSKAQLLPTAFLADMLKPIATGMTTYRGRLCVPQSLYSWPFFVDVGGEVYDPESNTWLEMPSSMGDGWPARQAGTKLSVVVEEELYALDLLLLPVC</sequence>
<dbReference type="AlphaFoldDB" id="A0A835H850"/>
<dbReference type="Gene3D" id="2.120.10.80">
    <property type="entry name" value="Kelch-type beta propeller"/>
    <property type="match status" value="1"/>
</dbReference>
<dbReference type="PANTHER" id="PTHR46344:SF27">
    <property type="entry name" value="KELCH REPEAT SUPERFAMILY PROTEIN"/>
    <property type="match status" value="1"/>
</dbReference>
<dbReference type="InterPro" id="IPR006652">
    <property type="entry name" value="Kelch_1"/>
</dbReference>
<evidence type="ECO:0008006" key="5">
    <source>
        <dbReference type="Google" id="ProtNLM"/>
    </source>
</evidence>
<protein>
    <recommendedName>
        <fullName evidence="5">F-box/kelch-repeat protein</fullName>
    </recommendedName>
</protein>
<dbReference type="SUPFAM" id="SSF117281">
    <property type="entry name" value="Kelch motif"/>
    <property type="match status" value="1"/>
</dbReference>
<keyword evidence="2" id="KW-0677">Repeat</keyword>
<evidence type="ECO:0000313" key="3">
    <source>
        <dbReference type="EMBL" id="KAF9593472.1"/>
    </source>
</evidence>
<evidence type="ECO:0000256" key="1">
    <source>
        <dbReference type="ARBA" id="ARBA00022441"/>
    </source>
</evidence>
<accession>A0A835H850</accession>
<gene>
    <name evidence="3" type="ORF">IFM89_023289</name>
</gene>
<reference evidence="3 4" key="1">
    <citation type="submission" date="2020-10" db="EMBL/GenBank/DDBJ databases">
        <title>The Coptis chinensis genome and diversification of protoberbering-type alkaloids.</title>
        <authorList>
            <person name="Wang B."/>
            <person name="Shu S."/>
            <person name="Song C."/>
            <person name="Liu Y."/>
        </authorList>
    </citation>
    <scope>NUCLEOTIDE SEQUENCE [LARGE SCALE GENOMIC DNA]</scope>
    <source>
        <strain evidence="3">HL-2020</strain>
        <tissue evidence="3">Leaf</tissue>
    </source>
</reference>
<dbReference type="Pfam" id="PF01344">
    <property type="entry name" value="Kelch_1"/>
    <property type="match status" value="1"/>
</dbReference>
<name>A0A835H850_9MAGN</name>
<evidence type="ECO:0000256" key="2">
    <source>
        <dbReference type="ARBA" id="ARBA00022737"/>
    </source>
</evidence>
<dbReference type="InterPro" id="IPR015915">
    <property type="entry name" value="Kelch-typ_b-propeller"/>
</dbReference>
<evidence type="ECO:0000313" key="4">
    <source>
        <dbReference type="Proteomes" id="UP000631114"/>
    </source>
</evidence>
<dbReference type="Proteomes" id="UP000631114">
    <property type="component" value="Unassembled WGS sequence"/>
</dbReference>
<keyword evidence="1" id="KW-0880">Kelch repeat</keyword>
<organism evidence="3 4">
    <name type="scientific">Coptis chinensis</name>
    <dbReference type="NCBI Taxonomy" id="261450"/>
    <lineage>
        <taxon>Eukaryota</taxon>
        <taxon>Viridiplantae</taxon>
        <taxon>Streptophyta</taxon>
        <taxon>Embryophyta</taxon>
        <taxon>Tracheophyta</taxon>
        <taxon>Spermatophyta</taxon>
        <taxon>Magnoliopsida</taxon>
        <taxon>Ranunculales</taxon>
        <taxon>Ranunculaceae</taxon>
        <taxon>Coptidoideae</taxon>
        <taxon>Coptis</taxon>
    </lineage>
</organism>
<proteinExistence type="predicted"/>
<dbReference type="OrthoDB" id="45365at2759"/>